<reference evidence="12 13" key="1">
    <citation type="submission" date="2022-11" db="UniProtKB">
        <authorList>
            <consortium name="WormBaseParasite"/>
        </authorList>
    </citation>
    <scope>IDENTIFICATION</scope>
</reference>
<dbReference type="Gene3D" id="1.10.20.10">
    <property type="entry name" value="Histone, subunit A"/>
    <property type="match status" value="1"/>
</dbReference>
<comment type="function">
    <text evidence="6">Component of the sequence-specific heterotrimeric transcription factor (NF-Y) which specifically recognizes a 5'-CCAAT-3' box motif found in the promoters of its target genes. NF-Y can function as both an activator and a repressor, depending on its interacting cofactors.</text>
</comment>
<dbReference type="InterPro" id="IPR009072">
    <property type="entry name" value="Histone-fold"/>
</dbReference>
<dbReference type="FunFam" id="1.10.20.10:FF:000099">
    <property type="entry name" value="nuclear transcription factor Y subunit beta"/>
    <property type="match status" value="1"/>
</dbReference>
<proteinExistence type="inferred from homology"/>
<dbReference type="PRINTS" id="PR00615">
    <property type="entry name" value="CCAATSUBUNTA"/>
</dbReference>
<keyword evidence="4" id="KW-0238">DNA-binding</keyword>
<dbReference type="WBParaSite" id="PgR234X_g006_t02">
    <property type="protein sequence ID" value="PgR234X_g006_t02"/>
    <property type="gene ID" value="PgR234X_g006"/>
</dbReference>
<organism evidence="11 14">
    <name type="scientific">Parascaris univalens</name>
    <name type="common">Nematode worm</name>
    <dbReference type="NCBI Taxonomy" id="6257"/>
    <lineage>
        <taxon>Eukaryota</taxon>
        <taxon>Metazoa</taxon>
        <taxon>Ecdysozoa</taxon>
        <taxon>Nematoda</taxon>
        <taxon>Chromadorea</taxon>
        <taxon>Rhabditida</taxon>
        <taxon>Spirurina</taxon>
        <taxon>Ascaridomorpha</taxon>
        <taxon>Ascaridoidea</taxon>
        <taxon>Ascarididae</taxon>
        <taxon>Parascaris</taxon>
    </lineage>
</organism>
<dbReference type="PANTHER" id="PTHR11064">
    <property type="entry name" value="CCAAT-BINDING TRANSCRIPTION FACTOR-RELATED"/>
    <property type="match status" value="1"/>
</dbReference>
<dbReference type="GO" id="GO:0016602">
    <property type="term" value="C:CCAAT-binding factor complex"/>
    <property type="evidence" value="ECO:0007669"/>
    <property type="project" value="InterPro"/>
</dbReference>
<keyword evidence="5" id="KW-0804">Transcription</keyword>
<feature type="region of interest" description="Disordered" evidence="9">
    <location>
        <begin position="280"/>
        <end position="303"/>
    </location>
</feature>
<evidence type="ECO:0000256" key="2">
    <source>
        <dbReference type="ARBA" id="ARBA00015277"/>
    </source>
</evidence>
<evidence type="ECO:0000313" key="13">
    <source>
        <dbReference type="WBParaSite" id="PgR234X_g006_t02"/>
    </source>
</evidence>
<evidence type="ECO:0000256" key="4">
    <source>
        <dbReference type="ARBA" id="ARBA00023125"/>
    </source>
</evidence>
<feature type="compositionally biased region" description="Polar residues" evidence="9">
    <location>
        <begin position="289"/>
        <end position="303"/>
    </location>
</feature>
<feature type="region of interest" description="Disordered" evidence="9">
    <location>
        <begin position="167"/>
        <end position="197"/>
    </location>
</feature>
<evidence type="ECO:0000313" key="11">
    <source>
        <dbReference type="Proteomes" id="UP000887569"/>
    </source>
</evidence>
<evidence type="ECO:0000256" key="1">
    <source>
        <dbReference type="ARBA" id="ARBA00009053"/>
    </source>
</evidence>
<name>A0A915CK24_PARUN</name>
<accession>A0A915CK24</accession>
<evidence type="ECO:0000313" key="14">
    <source>
        <dbReference type="WBParaSite" id="PgR234X_g006_t03"/>
    </source>
</evidence>
<protein>
    <recommendedName>
        <fullName evidence="2">Nuclear transcription factor Y subunit beta</fullName>
    </recommendedName>
    <alternativeName>
        <fullName evidence="7">CAAT box DNA-binding protein subunit B</fullName>
    </alternativeName>
    <alternativeName>
        <fullName evidence="8">Nuclear transcription factor Y subunit B</fullName>
    </alternativeName>
</protein>
<keyword evidence="3" id="KW-0805">Transcription regulation</keyword>
<evidence type="ECO:0000256" key="3">
    <source>
        <dbReference type="ARBA" id="ARBA00023015"/>
    </source>
</evidence>
<dbReference type="Proteomes" id="UP000887569">
    <property type="component" value="Unplaced"/>
</dbReference>
<sequence length="345" mass="37709">MRTTDGQEEEDQEVHSTDVVNSDGDTSERHRGCDQLNGDEANDRDLMIMEETIANEDYVDGEDSPVSDGGKLILEQDRFLPIANISRLMKNVIPSTGKVAKDAKECVQECVSEFISFLTSEASDRCVYEKRKTITGEDLLGALNSLGFENYVDPLANYIKKYREANRSDRSNDSGCSPSTFVHSSAGEESQPQSETAMPTNVISLQSVPIPVGGECSAQVILTGEENSGSALRVLTSGNVQHLQLLMDPSTGQHYINVQTSNGTQQLLPVQTAGSITSVEGRNEDVERSGQSPQLASGHQYTQMGAEHASGNVISGYTQQYSVGTNHLSRKRLHDDSQLHFLRFD</sequence>
<comment type="similarity">
    <text evidence="1">Belongs to the NFYB/HAP3 subunit family.</text>
</comment>
<dbReference type="GO" id="GO:0046982">
    <property type="term" value="F:protein heterodimerization activity"/>
    <property type="evidence" value="ECO:0007669"/>
    <property type="project" value="InterPro"/>
</dbReference>
<evidence type="ECO:0000256" key="8">
    <source>
        <dbReference type="ARBA" id="ARBA00031126"/>
    </source>
</evidence>
<dbReference type="AlphaFoldDB" id="A0A915CK24"/>
<evidence type="ECO:0000256" key="9">
    <source>
        <dbReference type="SAM" id="MobiDB-lite"/>
    </source>
</evidence>
<evidence type="ECO:0000256" key="5">
    <source>
        <dbReference type="ARBA" id="ARBA00023163"/>
    </source>
</evidence>
<dbReference type="PANTHER" id="PTHR11064:SF9">
    <property type="entry name" value="NUCLEAR TRANSCRIPTION FACTOR Y SUBUNIT BETA"/>
    <property type="match status" value="1"/>
</dbReference>
<feature type="compositionally biased region" description="Acidic residues" evidence="9">
    <location>
        <begin position="1"/>
        <end position="12"/>
    </location>
</feature>
<keyword evidence="11" id="KW-1185">Reference proteome</keyword>
<dbReference type="GO" id="GO:0001228">
    <property type="term" value="F:DNA-binding transcription activator activity, RNA polymerase II-specific"/>
    <property type="evidence" value="ECO:0007669"/>
    <property type="project" value="InterPro"/>
</dbReference>
<dbReference type="Pfam" id="PF00808">
    <property type="entry name" value="CBFD_NFYB_HMF"/>
    <property type="match status" value="1"/>
</dbReference>
<evidence type="ECO:0000259" key="10">
    <source>
        <dbReference type="Pfam" id="PF00808"/>
    </source>
</evidence>
<evidence type="ECO:0000256" key="7">
    <source>
        <dbReference type="ARBA" id="ARBA00029965"/>
    </source>
</evidence>
<dbReference type="InterPro" id="IPR003958">
    <property type="entry name" value="CBFA_NFYB_domain"/>
</dbReference>
<feature type="domain" description="Transcription factor CBF/NF-Y/archaeal histone" evidence="10">
    <location>
        <begin position="79"/>
        <end position="143"/>
    </location>
</feature>
<dbReference type="InterPro" id="IPR027113">
    <property type="entry name" value="Transc_fact_NFYB/HAP3"/>
</dbReference>
<feature type="region of interest" description="Disordered" evidence="9">
    <location>
        <begin position="1"/>
        <end position="41"/>
    </location>
</feature>
<dbReference type="WBParaSite" id="PgR234X_g006_t01">
    <property type="protein sequence ID" value="PgR234X_g006_t01"/>
    <property type="gene ID" value="PgR234X_g006"/>
</dbReference>
<dbReference type="PROSITE" id="PS00685">
    <property type="entry name" value="NFYB_HAP3"/>
    <property type="match status" value="1"/>
</dbReference>
<dbReference type="SUPFAM" id="SSF47113">
    <property type="entry name" value="Histone-fold"/>
    <property type="match status" value="1"/>
</dbReference>
<evidence type="ECO:0000313" key="12">
    <source>
        <dbReference type="WBParaSite" id="PgR234X_g006_t01"/>
    </source>
</evidence>
<dbReference type="InterPro" id="IPR003956">
    <property type="entry name" value="Transcrpt_fac_NFYB/HAP3_CS"/>
</dbReference>
<dbReference type="GO" id="GO:0000978">
    <property type="term" value="F:RNA polymerase II cis-regulatory region sequence-specific DNA binding"/>
    <property type="evidence" value="ECO:0007669"/>
    <property type="project" value="TreeGrafter"/>
</dbReference>
<feature type="compositionally biased region" description="Polar residues" evidence="9">
    <location>
        <begin position="173"/>
        <end position="197"/>
    </location>
</feature>
<dbReference type="WBParaSite" id="PgR234X_g006_t03">
    <property type="protein sequence ID" value="PgR234X_g006_t03"/>
    <property type="gene ID" value="PgR234X_g006"/>
</dbReference>
<evidence type="ECO:0000256" key="6">
    <source>
        <dbReference type="ARBA" id="ARBA00025263"/>
    </source>
</evidence>
<dbReference type="CDD" id="cd22907">
    <property type="entry name" value="HFD_NFYB"/>
    <property type="match status" value="1"/>
</dbReference>